<organism evidence="4 5">
    <name type="scientific">Roseateles aquae</name>
    <dbReference type="NCBI Taxonomy" id="3077235"/>
    <lineage>
        <taxon>Bacteria</taxon>
        <taxon>Pseudomonadati</taxon>
        <taxon>Pseudomonadota</taxon>
        <taxon>Betaproteobacteria</taxon>
        <taxon>Burkholderiales</taxon>
        <taxon>Sphaerotilaceae</taxon>
        <taxon>Roseateles</taxon>
    </lineage>
</organism>
<gene>
    <name evidence="4" type="ORF">RQP53_16005</name>
</gene>
<evidence type="ECO:0000256" key="1">
    <source>
        <dbReference type="ARBA" id="ARBA00022553"/>
    </source>
</evidence>
<protein>
    <submittedName>
        <fullName evidence="4">Response regulator transcription factor</fullName>
    </submittedName>
</protein>
<dbReference type="Gene3D" id="3.40.50.2300">
    <property type="match status" value="1"/>
</dbReference>
<dbReference type="PROSITE" id="PS50110">
    <property type="entry name" value="RESPONSE_REGULATORY"/>
    <property type="match status" value="1"/>
</dbReference>
<reference evidence="4" key="1">
    <citation type="submission" date="2023-09" db="EMBL/GenBank/DDBJ databases">
        <title>Paucibacter sp. APW11 Genome sequencing and assembly.</title>
        <authorList>
            <person name="Kim I."/>
        </authorList>
    </citation>
    <scope>NUCLEOTIDE SEQUENCE</scope>
    <source>
        <strain evidence="4">APW11</strain>
    </source>
</reference>
<keyword evidence="1 2" id="KW-0597">Phosphoprotein</keyword>
<dbReference type="RefSeq" id="WP_315651663.1">
    <property type="nucleotide sequence ID" value="NZ_JAVXZY010000006.1"/>
</dbReference>
<accession>A0ABU3PFU3</accession>
<dbReference type="PANTHER" id="PTHR44591:SF3">
    <property type="entry name" value="RESPONSE REGULATORY DOMAIN-CONTAINING PROTEIN"/>
    <property type="match status" value="1"/>
</dbReference>
<keyword evidence="5" id="KW-1185">Reference proteome</keyword>
<dbReference type="InterPro" id="IPR011006">
    <property type="entry name" value="CheY-like_superfamily"/>
</dbReference>
<feature type="domain" description="Response regulatory" evidence="3">
    <location>
        <begin position="3"/>
        <end position="120"/>
    </location>
</feature>
<dbReference type="InterPro" id="IPR001789">
    <property type="entry name" value="Sig_transdc_resp-reg_receiver"/>
</dbReference>
<dbReference type="Pfam" id="PF00072">
    <property type="entry name" value="Response_reg"/>
    <property type="match status" value="1"/>
</dbReference>
<evidence type="ECO:0000313" key="5">
    <source>
        <dbReference type="Proteomes" id="UP001246372"/>
    </source>
</evidence>
<evidence type="ECO:0000259" key="3">
    <source>
        <dbReference type="PROSITE" id="PS50110"/>
    </source>
</evidence>
<dbReference type="Proteomes" id="UP001246372">
    <property type="component" value="Unassembled WGS sequence"/>
</dbReference>
<dbReference type="EMBL" id="JAVXZY010000006">
    <property type="protein sequence ID" value="MDT9000781.1"/>
    <property type="molecule type" value="Genomic_DNA"/>
</dbReference>
<dbReference type="PANTHER" id="PTHR44591">
    <property type="entry name" value="STRESS RESPONSE REGULATOR PROTEIN 1"/>
    <property type="match status" value="1"/>
</dbReference>
<dbReference type="SMART" id="SM00448">
    <property type="entry name" value="REC"/>
    <property type="match status" value="1"/>
</dbReference>
<comment type="caution">
    <text evidence="4">The sequence shown here is derived from an EMBL/GenBank/DDBJ whole genome shotgun (WGS) entry which is preliminary data.</text>
</comment>
<evidence type="ECO:0000256" key="2">
    <source>
        <dbReference type="PROSITE-ProRule" id="PRU00169"/>
    </source>
</evidence>
<feature type="modified residue" description="4-aspartylphosphate" evidence="2">
    <location>
        <position position="53"/>
    </location>
</feature>
<dbReference type="SUPFAM" id="SSF52172">
    <property type="entry name" value="CheY-like"/>
    <property type="match status" value="1"/>
</dbReference>
<evidence type="ECO:0000313" key="4">
    <source>
        <dbReference type="EMBL" id="MDT9000781.1"/>
    </source>
</evidence>
<name>A0ABU3PFU3_9BURK</name>
<sequence>MHKILIVDDHADIRDLLRMTLDLAQSFDIHEAKNGQEAVDIAATLKPDLVLMDIMMPGPFDGIEACRRIKAQGGAAIKVILVSAKPAEEIRQAVKEAGADLFMSKPFGPLQLVDSITALYAPKAGASTLGAG</sequence>
<dbReference type="InterPro" id="IPR050595">
    <property type="entry name" value="Bact_response_regulator"/>
</dbReference>
<proteinExistence type="predicted"/>